<feature type="compositionally biased region" description="Polar residues" evidence="1">
    <location>
        <begin position="178"/>
        <end position="198"/>
    </location>
</feature>
<keyword evidence="3" id="KW-1185">Reference proteome</keyword>
<evidence type="ECO:0000313" key="3">
    <source>
        <dbReference type="Proteomes" id="UP000824540"/>
    </source>
</evidence>
<dbReference type="InterPro" id="IPR017404">
    <property type="entry name" value="Ladinin_1"/>
</dbReference>
<dbReference type="OrthoDB" id="9948606at2759"/>
<dbReference type="PANTHER" id="PTHR12392">
    <property type="entry name" value="LADININ 1"/>
    <property type="match status" value="1"/>
</dbReference>
<protein>
    <submittedName>
        <fullName evidence="2">Uncharacterized protein</fullName>
    </submittedName>
</protein>
<feature type="compositionally biased region" description="Low complexity" evidence="1">
    <location>
        <begin position="90"/>
        <end position="101"/>
    </location>
</feature>
<gene>
    <name evidence="2" type="ORF">JZ751_021280</name>
</gene>
<dbReference type="PANTHER" id="PTHR12392:SF0">
    <property type="entry name" value="LADININ-1"/>
    <property type="match status" value="1"/>
</dbReference>
<feature type="region of interest" description="Disordered" evidence="1">
    <location>
        <begin position="325"/>
        <end position="350"/>
    </location>
</feature>
<dbReference type="AlphaFoldDB" id="A0A8T2MTL0"/>
<evidence type="ECO:0000256" key="1">
    <source>
        <dbReference type="SAM" id="MobiDB-lite"/>
    </source>
</evidence>
<feature type="compositionally biased region" description="Polar residues" evidence="1">
    <location>
        <begin position="1"/>
        <end position="18"/>
    </location>
</feature>
<feature type="compositionally biased region" description="Low complexity" evidence="1">
    <location>
        <begin position="134"/>
        <end position="149"/>
    </location>
</feature>
<feature type="compositionally biased region" description="Polar residues" evidence="1">
    <location>
        <begin position="210"/>
        <end position="222"/>
    </location>
</feature>
<organism evidence="2 3">
    <name type="scientific">Albula glossodonta</name>
    <name type="common">roundjaw bonefish</name>
    <dbReference type="NCBI Taxonomy" id="121402"/>
    <lineage>
        <taxon>Eukaryota</taxon>
        <taxon>Metazoa</taxon>
        <taxon>Chordata</taxon>
        <taxon>Craniata</taxon>
        <taxon>Vertebrata</taxon>
        <taxon>Euteleostomi</taxon>
        <taxon>Actinopterygii</taxon>
        <taxon>Neopterygii</taxon>
        <taxon>Teleostei</taxon>
        <taxon>Albuliformes</taxon>
        <taxon>Albulidae</taxon>
        <taxon>Albula</taxon>
    </lineage>
</organism>
<sequence length="350" mass="38384">MSISRKNWSALSSLTRQWTMEDEEEVERERRRKVRTYSTETGESPTEDMPPVFSSSLSISMDKSPMSPTERRVVSPLSPTSSSGRGRLFSPISPTSPTGSGRVFSPISCTSPTGSGRVVSPISCTSPTGSGRVVSPLSPTGSSRSVSSEESIRSPAPEVTHPVVQNGDTLMERKNEESTVPFQRSASVRITTKTQASKAPNLDEDKDSPFQRNSKQRISSRSIQEKMERLAMAAQKSENVRSPSSQKGMYVLMDEVTRKRGLFERDPAAGDGSTGAFSKDFRNFSAGISERLNRWVTKAHVPGSIFSSSDLRNVDIASKRNIWEHRAEEASPKTSPNSKIDRFVITGGIE</sequence>
<comment type="caution">
    <text evidence="2">The sequence shown here is derived from an EMBL/GenBank/DDBJ whole genome shotgun (WGS) entry which is preliminary data.</text>
</comment>
<feature type="region of interest" description="Disordered" evidence="1">
    <location>
        <begin position="1"/>
        <end position="222"/>
    </location>
</feature>
<dbReference type="Proteomes" id="UP000824540">
    <property type="component" value="Unassembled WGS sequence"/>
</dbReference>
<accession>A0A8T2MTL0</accession>
<reference evidence="2" key="1">
    <citation type="thesis" date="2021" institute="BYU ScholarsArchive" country="Provo, UT, USA">
        <title>Applications of and Algorithms for Genome Assembly and Genomic Analyses with an Emphasis on Marine Teleosts.</title>
        <authorList>
            <person name="Pickett B.D."/>
        </authorList>
    </citation>
    <scope>NUCLEOTIDE SEQUENCE</scope>
    <source>
        <strain evidence="2">HI-2016</strain>
    </source>
</reference>
<proteinExistence type="predicted"/>
<dbReference type="GO" id="GO:0005198">
    <property type="term" value="F:structural molecule activity"/>
    <property type="evidence" value="ECO:0007669"/>
    <property type="project" value="InterPro"/>
</dbReference>
<name>A0A8T2MTL0_9TELE</name>
<dbReference type="EMBL" id="JAFBMS010000402">
    <property type="protein sequence ID" value="KAG9331003.1"/>
    <property type="molecule type" value="Genomic_DNA"/>
</dbReference>
<evidence type="ECO:0000313" key="2">
    <source>
        <dbReference type="EMBL" id="KAG9331003.1"/>
    </source>
</evidence>